<name>A0ACB9KXS7_9MYRT</name>
<keyword evidence="2" id="KW-1185">Reference proteome</keyword>
<protein>
    <submittedName>
        <fullName evidence="1">Uncharacterized protein</fullName>
    </submittedName>
</protein>
<dbReference type="EMBL" id="CM042891">
    <property type="protein sequence ID" value="KAI4302275.1"/>
    <property type="molecule type" value="Genomic_DNA"/>
</dbReference>
<accession>A0ACB9KXS7</accession>
<organism evidence="1 2">
    <name type="scientific">Melastoma candidum</name>
    <dbReference type="NCBI Taxonomy" id="119954"/>
    <lineage>
        <taxon>Eukaryota</taxon>
        <taxon>Viridiplantae</taxon>
        <taxon>Streptophyta</taxon>
        <taxon>Embryophyta</taxon>
        <taxon>Tracheophyta</taxon>
        <taxon>Spermatophyta</taxon>
        <taxon>Magnoliopsida</taxon>
        <taxon>eudicotyledons</taxon>
        <taxon>Gunneridae</taxon>
        <taxon>Pentapetalae</taxon>
        <taxon>rosids</taxon>
        <taxon>malvids</taxon>
        <taxon>Myrtales</taxon>
        <taxon>Melastomataceae</taxon>
        <taxon>Melastomatoideae</taxon>
        <taxon>Melastomateae</taxon>
        <taxon>Melastoma</taxon>
    </lineage>
</organism>
<comment type="caution">
    <text evidence="1">The sequence shown here is derived from an EMBL/GenBank/DDBJ whole genome shotgun (WGS) entry which is preliminary data.</text>
</comment>
<proteinExistence type="predicted"/>
<sequence length="118" mass="13607">MARSDFKIQHAFEKRRTEAARIREKYPDRIPVIVEKADRSDISNIDKRKYLVPADITVGQLVYVVRKRLKLSPERAMFIFVKNSLPPTGALMSAIYEENKDEDGFLYTTYSGENSFGS</sequence>
<gene>
    <name evidence="1" type="ORF">MLD38_038049</name>
</gene>
<dbReference type="Proteomes" id="UP001057402">
    <property type="component" value="Chromosome 12"/>
</dbReference>
<evidence type="ECO:0000313" key="1">
    <source>
        <dbReference type="EMBL" id="KAI4302275.1"/>
    </source>
</evidence>
<reference evidence="2" key="1">
    <citation type="journal article" date="2023" name="Front. Plant Sci.">
        <title>Chromosomal-level genome assembly of Melastoma candidum provides insights into trichome evolution.</title>
        <authorList>
            <person name="Zhong Y."/>
            <person name="Wu W."/>
            <person name="Sun C."/>
            <person name="Zou P."/>
            <person name="Liu Y."/>
            <person name="Dai S."/>
            <person name="Zhou R."/>
        </authorList>
    </citation>
    <scope>NUCLEOTIDE SEQUENCE [LARGE SCALE GENOMIC DNA]</scope>
</reference>
<evidence type="ECO:0000313" key="2">
    <source>
        <dbReference type="Proteomes" id="UP001057402"/>
    </source>
</evidence>